<name>A0A0D3J249_EMIH1</name>
<dbReference type="KEGG" id="ehx:EMIHUDRAFT_458959"/>
<dbReference type="AlphaFoldDB" id="A0A0D3J249"/>
<evidence type="ECO:0000313" key="3">
    <source>
        <dbReference type="Proteomes" id="UP000013827"/>
    </source>
</evidence>
<dbReference type="PaxDb" id="2903-EOD17584"/>
<dbReference type="InterPro" id="IPR036457">
    <property type="entry name" value="PPM-type-like_dom_sf"/>
</dbReference>
<dbReference type="RefSeq" id="XP_005770013.1">
    <property type="nucleotide sequence ID" value="XM_005769956.1"/>
</dbReference>
<dbReference type="HOGENOM" id="CLU_013173_0_7_1"/>
<dbReference type="GO" id="GO:0004722">
    <property type="term" value="F:protein serine/threonine phosphatase activity"/>
    <property type="evidence" value="ECO:0007669"/>
    <property type="project" value="InterPro"/>
</dbReference>
<dbReference type="eggNOG" id="KOG0698">
    <property type="taxonomic scope" value="Eukaryota"/>
</dbReference>
<feature type="domain" description="PPM-type phosphatase" evidence="1">
    <location>
        <begin position="1"/>
        <end position="148"/>
    </location>
</feature>
<accession>A0A0D3J249</accession>
<dbReference type="InterPro" id="IPR015655">
    <property type="entry name" value="PP2C"/>
</dbReference>
<dbReference type="Proteomes" id="UP000013827">
    <property type="component" value="Unassembled WGS sequence"/>
</dbReference>
<evidence type="ECO:0000259" key="1">
    <source>
        <dbReference type="PROSITE" id="PS51746"/>
    </source>
</evidence>
<dbReference type="PROSITE" id="PS51746">
    <property type="entry name" value="PPM_2"/>
    <property type="match status" value="1"/>
</dbReference>
<reference evidence="2" key="2">
    <citation type="submission" date="2024-10" db="UniProtKB">
        <authorList>
            <consortium name="EnsemblProtists"/>
        </authorList>
    </citation>
    <scope>IDENTIFICATION</scope>
</reference>
<protein>
    <recommendedName>
        <fullName evidence="1">PPM-type phosphatase domain-containing protein</fullName>
    </recommendedName>
</protein>
<dbReference type="PANTHER" id="PTHR47992">
    <property type="entry name" value="PROTEIN PHOSPHATASE"/>
    <property type="match status" value="1"/>
</dbReference>
<dbReference type="InterPro" id="IPR001932">
    <property type="entry name" value="PPM-type_phosphatase-like_dom"/>
</dbReference>
<keyword evidence="3" id="KW-1185">Reference proteome</keyword>
<dbReference type="OMA" id="RECIIRA"/>
<dbReference type="EnsemblProtists" id="EOD17584">
    <property type="protein sequence ID" value="EOD17584"/>
    <property type="gene ID" value="EMIHUDRAFT_458959"/>
</dbReference>
<sequence>MHLAWLGDCRAVLCTGGVAEVLTREHCASSEPERRRVLRDGGQVEAGRLWGFLQVSRALGDLDCATGRKPAGLSSHPELASREVRPEDEFVLLGTDGLWETVDTAEAVRLARDELRTYADASMASEKLVETALKRHADDNVTAVVVQLNPIAEDVRPLRSMKRHGASLADLVAAEEAAKRKEEAG</sequence>
<dbReference type="Pfam" id="PF00481">
    <property type="entry name" value="PP2C"/>
    <property type="match status" value="1"/>
</dbReference>
<dbReference type="CDD" id="cd00143">
    <property type="entry name" value="PP2Cc"/>
    <property type="match status" value="1"/>
</dbReference>
<proteinExistence type="predicted"/>
<dbReference type="GeneID" id="17263733"/>
<dbReference type="SUPFAM" id="SSF81606">
    <property type="entry name" value="PP2C-like"/>
    <property type="match status" value="1"/>
</dbReference>
<evidence type="ECO:0000313" key="2">
    <source>
        <dbReference type="EnsemblProtists" id="EOD17584"/>
    </source>
</evidence>
<dbReference type="STRING" id="2903.R1E9M4"/>
<organism evidence="2 3">
    <name type="scientific">Emiliania huxleyi (strain CCMP1516)</name>
    <dbReference type="NCBI Taxonomy" id="280463"/>
    <lineage>
        <taxon>Eukaryota</taxon>
        <taxon>Haptista</taxon>
        <taxon>Haptophyta</taxon>
        <taxon>Prymnesiophyceae</taxon>
        <taxon>Isochrysidales</taxon>
        <taxon>Noelaerhabdaceae</taxon>
        <taxon>Emiliania</taxon>
    </lineage>
</organism>
<dbReference type="SMART" id="SM00332">
    <property type="entry name" value="PP2Cc"/>
    <property type="match status" value="1"/>
</dbReference>
<dbReference type="Gene3D" id="3.60.40.10">
    <property type="entry name" value="PPM-type phosphatase domain"/>
    <property type="match status" value="1"/>
</dbReference>
<reference evidence="3" key="1">
    <citation type="journal article" date="2013" name="Nature">
        <title>Pan genome of the phytoplankton Emiliania underpins its global distribution.</title>
        <authorList>
            <person name="Read B.A."/>
            <person name="Kegel J."/>
            <person name="Klute M.J."/>
            <person name="Kuo A."/>
            <person name="Lefebvre S.C."/>
            <person name="Maumus F."/>
            <person name="Mayer C."/>
            <person name="Miller J."/>
            <person name="Monier A."/>
            <person name="Salamov A."/>
            <person name="Young J."/>
            <person name="Aguilar M."/>
            <person name="Claverie J.M."/>
            <person name="Frickenhaus S."/>
            <person name="Gonzalez K."/>
            <person name="Herman E.K."/>
            <person name="Lin Y.C."/>
            <person name="Napier J."/>
            <person name="Ogata H."/>
            <person name="Sarno A.F."/>
            <person name="Shmutz J."/>
            <person name="Schroeder D."/>
            <person name="de Vargas C."/>
            <person name="Verret F."/>
            <person name="von Dassow P."/>
            <person name="Valentin K."/>
            <person name="Van de Peer Y."/>
            <person name="Wheeler G."/>
            <person name="Dacks J.B."/>
            <person name="Delwiche C.F."/>
            <person name="Dyhrman S.T."/>
            <person name="Glockner G."/>
            <person name="John U."/>
            <person name="Richards T."/>
            <person name="Worden A.Z."/>
            <person name="Zhang X."/>
            <person name="Grigoriev I.V."/>
            <person name="Allen A.E."/>
            <person name="Bidle K."/>
            <person name="Borodovsky M."/>
            <person name="Bowler C."/>
            <person name="Brownlee C."/>
            <person name="Cock J.M."/>
            <person name="Elias M."/>
            <person name="Gladyshev V.N."/>
            <person name="Groth M."/>
            <person name="Guda C."/>
            <person name="Hadaegh A."/>
            <person name="Iglesias-Rodriguez M.D."/>
            <person name="Jenkins J."/>
            <person name="Jones B.M."/>
            <person name="Lawson T."/>
            <person name="Leese F."/>
            <person name="Lindquist E."/>
            <person name="Lobanov A."/>
            <person name="Lomsadze A."/>
            <person name="Malik S.B."/>
            <person name="Marsh M.E."/>
            <person name="Mackinder L."/>
            <person name="Mock T."/>
            <person name="Mueller-Roeber B."/>
            <person name="Pagarete A."/>
            <person name="Parker M."/>
            <person name="Probert I."/>
            <person name="Quesneville H."/>
            <person name="Raines C."/>
            <person name="Rensing S.A."/>
            <person name="Riano-Pachon D.M."/>
            <person name="Richier S."/>
            <person name="Rokitta S."/>
            <person name="Shiraiwa Y."/>
            <person name="Soanes D.M."/>
            <person name="van der Giezen M."/>
            <person name="Wahlund T.M."/>
            <person name="Williams B."/>
            <person name="Wilson W."/>
            <person name="Wolfe G."/>
            <person name="Wurch L.L."/>
        </authorList>
    </citation>
    <scope>NUCLEOTIDE SEQUENCE</scope>
</reference>